<sequence>MEYHSSKNWCFKKKKGTKSCFEEKKDLEDGEREKRKGLPFSNKGCAKKKKRGATTPLGVLDGWLANILTREDLRILNGVEAANRIKAR</sequence>
<organism evidence="2 3">
    <name type="scientific">Caerostris darwini</name>
    <dbReference type="NCBI Taxonomy" id="1538125"/>
    <lineage>
        <taxon>Eukaryota</taxon>
        <taxon>Metazoa</taxon>
        <taxon>Ecdysozoa</taxon>
        <taxon>Arthropoda</taxon>
        <taxon>Chelicerata</taxon>
        <taxon>Arachnida</taxon>
        <taxon>Araneae</taxon>
        <taxon>Araneomorphae</taxon>
        <taxon>Entelegynae</taxon>
        <taxon>Araneoidea</taxon>
        <taxon>Araneidae</taxon>
        <taxon>Caerostris</taxon>
    </lineage>
</organism>
<gene>
    <name evidence="2" type="ORF">CDAR_11621</name>
</gene>
<dbReference type="AlphaFoldDB" id="A0AAV4RAZ9"/>
<dbReference type="EMBL" id="BPLQ01005929">
    <property type="protein sequence ID" value="GIY18625.1"/>
    <property type="molecule type" value="Genomic_DNA"/>
</dbReference>
<name>A0AAV4RAZ9_9ARAC</name>
<proteinExistence type="predicted"/>
<dbReference type="Proteomes" id="UP001054837">
    <property type="component" value="Unassembled WGS sequence"/>
</dbReference>
<keyword evidence="3" id="KW-1185">Reference proteome</keyword>
<feature type="compositionally biased region" description="Basic and acidic residues" evidence="1">
    <location>
        <begin position="25"/>
        <end position="36"/>
    </location>
</feature>
<protein>
    <submittedName>
        <fullName evidence="2">Uncharacterized protein</fullName>
    </submittedName>
</protein>
<evidence type="ECO:0000313" key="3">
    <source>
        <dbReference type="Proteomes" id="UP001054837"/>
    </source>
</evidence>
<comment type="caution">
    <text evidence="2">The sequence shown here is derived from an EMBL/GenBank/DDBJ whole genome shotgun (WGS) entry which is preliminary data.</text>
</comment>
<evidence type="ECO:0000256" key="1">
    <source>
        <dbReference type="SAM" id="MobiDB-lite"/>
    </source>
</evidence>
<evidence type="ECO:0000313" key="2">
    <source>
        <dbReference type="EMBL" id="GIY18625.1"/>
    </source>
</evidence>
<feature type="region of interest" description="Disordered" evidence="1">
    <location>
        <begin position="25"/>
        <end position="51"/>
    </location>
</feature>
<accession>A0AAV4RAZ9</accession>
<reference evidence="2 3" key="1">
    <citation type="submission" date="2021-06" db="EMBL/GenBank/DDBJ databases">
        <title>Caerostris darwini draft genome.</title>
        <authorList>
            <person name="Kono N."/>
            <person name="Arakawa K."/>
        </authorList>
    </citation>
    <scope>NUCLEOTIDE SEQUENCE [LARGE SCALE GENOMIC DNA]</scope>
</reference>